<feature type="compositionally biased region" description="Polar residues" evidence="1">
    <location>
        <begin position="565"/>
        <end position="587"/>
    </location>
</feature>
<dbReference type="AlphaFoldDB" id="A0A8T0DNF2"/>
<feature type="region of interest" description="Disordered" evidence="1">
    <location>
        <begin position="565"/>
        <end position="633"/>
    </location>
</feature>
<protein>
    <submittedName>
        <fullName evidence="2">Uncharacterized protein</fullName>
    </submittedName>
</protein>
<gene>
    <name evidence="2" type="ORF">P879_05041</name>
</gene>
<feature type="compositionally biased region" description="Basic and acidic residues" evidence="1">
    <location>
        <begin position="605"/>
        <end position="619"/>
    </location>
</feature>
<reference evidence="2 3" key="1">
    <citation type="submission" date="2019-07" db="EMBL/GenBank/DDBJ databases">
        <title>Annotation for the trematode Paragonimus westermani.</title>
        <authorList>
            <person name="Choi Y.-J."/>
        </authorList>
    </citation>
    <scope>NUCLEOTIDE SEQUENCE [LARGE SCALE GENOMIC DNA]</scope>
    <source>
        <strain evidence="2">180907_Pwestermani</strain>
    </source>
</reference>
<feature type="region of interest" description="Disordered" evidence="1">
    <location>
        <begin position="483"/>
        <end position="522"/>
    </location>
</feature>
<feature type="region of interest" description="Disordered" evidence="1">
    <location>
        <begin position="305"/>
        <end position="325"/>
    </location>
</feature>
<evidence type="ECO:0000256" key="1">
    <source>
        <dbReference type="SAM" id="MobiDB-lite"/>
    </source>
</evidence>
<name>A0A8T0DNF2_9TREM</name>
<proteinExistence type="predicted"/>
<dbReference type="OrthoDB" id="6270595at2759"/>
<dbReference type="EMBL" id="JTDF01002973">
    <property type="protein sequence ID" value="KAF8568247.1"/>
    <property type="molecule type" value="Genomic_DNA"/>
</dbReference>
<sequence length="925" mass="102225">MTTNQQECSLTPGMEEEWLQASEARYDSMRNLLQSVRHDIDALTSKIDMTHASPPLESATRFTDEPKMSAPFLHKQDEGKDNGLMMSDSLRTNSELGLFPTSSDAEKALRDLAEEDEYMEIKIREAKQHFPLYGSEDQLLDCTVAMSHRKPDHEEGKTWRSPSDFNLHDPFDEEIIRQEFRRELRPCMIETHKHQEIKETDLDDLKSDSYIHEVDSDRSISPAVSPTFEICENENVQLSNMLITRDETGHFQFNSNDVNGKTNHVDYQLCDNEHALTTIDEASEEIEDDWSSSDLDASVSNNEHAKSNRLTASAGHVPQSATLPNQSMKVEFKTLSDSTLIPLTVHTGEDDAEQAASQKLKSLSLKNAVGTDSGFLVTSSNASSGQKVWLRPKRTETEFGSPTKQRPISAGSLRAYLRNSDSSMPGSIHSISSTFSQESVISEADSYVTVNSRFGTTGSDEVYTTACSDSEVHLQIPVQPPCRQDDEDCSTLSRRRTKLTRNQRHRTKDLAPVGDSSSDEELDETLIRSEAIVVTPKFSRLPSKIASPKESISIIRYDSYSQEAQLHTSPADSHQSCANESPATGTHLTHKRTALQRPNRSPPTLEHRKETETAGRSDSDVCSSSLDSSSSADEADYDASISTVWNAYGFNSGESVLVPKLFCKTGLQPGASTDAWRKCLDSIEEACVSSLICGERGELNENTNQQANSTSDPVTTTQTTDLTDNSTTVVMPKYFLNSQGQQKLNVSAVTTEGAHPQFEVEEGRASTCDGKTRLVEQNRPIALEIESGADVNACSVIGLPKDNINHPKVVTATQRVTSACAVDDQKNTFTLNEVGADSANAHIAPASTVKEQPTGKPTDTEEEEMPGARATYYPDTNSVSEQKHSTIHIYNDGSQEMTRQTGMFWCFLCVARFGSTCFAENFRES</sequence>
<accession>A0A8T0DNF2</accession>
<evidence type="ECO:0000313" key="2">
    <source>
        <dbReference type="EMBL" id="KAF8568247.1"/>
    </source>
</evidence>
<evidence type="ECO:0000313" key="3">
    <source>
        <dbReference type="Proteomes" id="UP000699462"/>
    </source>
</evidence>
<comment type="caution">
    <text evidence="2">The sequence shown here is derived from an EMBL/GenBank/DDBJ whole genome shotgun (WGS) entry which is preliminary data.</text>
</comment>
<dbReference type="Proteomes" id="UP000699462">
    <property type="component" value="Unassembled WGS sequence"/>
</dbReference>
<organism evidence="2 3">
    <name type="scientific">Paragonimus westermani</name>
    <dbReference type="NCBI Taxonomy" id="34504"/>
    <lineage>
        <taxon>Eukaryota</taxon>
        <taxon>Metazoa</taxon>
        <taxon>Spiralia</taxon>
        <taxon>Lophotrochozoa</taxon>
        <taxon>Platyhelminthes</taxon>
        <taxon>Trematoda</taxon>
        <taxon>Digenea</taxon>
        <taxon>Plagiorchiida</taxon>
        <taxon>Troglotremata</taxon>
        <taxon>Troglotrematidae</taxon>
        <taxon>Paragonimus</taxon>
    </lineage>
</organism>
<feature type="compositionally biased region" description="Low complexity" evidence="1">
    <location>
        <begin position="620"/>
        <end position="633"/>
    </location>
</feature>
<feature type="compositionally biased region" description="Basic residues" evidence="1">
    <location>
        <begin position="493"/>
        <end position="507"/>
    </location>
</feature>
<keyword evidence="3" id="KW-1185">Reference proteome</keyword>